<accession>A0ABY5Z4U0</accession>
<protein>
    <submittedName>
        <fullName evidence="1">Uncharacterized protein</fullName>
    </submittedName>
</protein>
<proteinExistence type="predicted"/>
<gene>
    <name evidence="1" type="ORF">Drose_01730</name>
</gene>
<dbReference type="RefSeq" id="WP_260726419.1">
    <property type="nucleotide sequence ID" value="NZ_BAAABS010000035.1"/>
</dbReference>
<reference evidence="1" key="1">
    <citation type="submission" date="2021-04" db="EMBL/GenBank/DDBJ databases">
        <title>Biosynthetic gene clusters of Dactylosporangioum roseum.</title>
        <authorList>
            <person name="Hartkoorn R.C."/>
            <person name="Beaudoing E."/>
            <person name="Hot D."/>
            <person name="Moureu S."/>
        </authorList>
    </citation>
    <scope>NUCLEOTIDE SEQUENCE</scope>
    <source>
        <strain evidence="1">NRRL B-16295</strain>
    </source>
</reference>
<evidence type="ECO:0000313" key="2">
    <source>
        <dbReference type="Proteomes" id="UP001058271"/>
    </source>
</evidence>
<evidence type="ECO:0000313" key="1">
    <source>
        <dbReference type="EMBL" id="UWZ37070.1"/>
    </source>
</evidence>
<organism evidence="1 2">
    <name type="scientific">Dactylosporangium roseum</name>
    <dbReference type="NCBI Taxonomy" id="47989"/>
    <lineage>
        <taxon>Bacteria</taxon>
        <taxon>Bacillati</taxon>
        <taxon>Actinomycetota</taxon>
        <taxon>Actinomycetes</taxon>
        <taxon>Micromonosporales</taxon>
        <taxon>Micromonosporaceae</taxon>
        <taxon>Dactylosporangium</taxon>
    </lineage>
</organism>
<name>A0ABY5Z4U0_9ACTN</name>
<dbReference type="EMBL" id="CP073721">
    <property type="protein sequence ID" value="UWZ37070.1"/>
    <property type="molecule type" value="Genomic_DNA"/>
</dbReference>
<dbReference type="Proteomes" id="UP001058271">
    <property type="component" value="Chromosome"/>
</dbReference>
<sequence length="116" mass="13009">MIKSSGQLPDRVNVTLNVGGDDLGLPFLTRSMLDLWVHALHGPNPFLIVGRADDEMRFIQIYRNAPADFTLEYRDGAGTDVMSTTVDAPGTVVSLIWGWIHDDRTRLNRLDGWEAR</sequence>
<keyword evidence="2" id="KW-1185">Reference proteome</keyword>